<comment type="caution">
    <text evidence="8">The sequence shown here is derived from an EMBL/GenBank/DDBJ whole genome shotgun (WGS) entry which is preliminary data.</text>
</comment>
<feature type="disulfide bond" evidence="5">
    <location>
        <begin position="243"/>
        <end position="270"/>
    </location>
</feature>
<comment type="caution">
    <text evidence="5">Lacks conserved residue(s) required for the propagation of feature annotation.</text>
</comment>
<dbReference type="EMBL" id="JAGXEW010000055">
    <property type="protein sequence ID" value="KAK1150858.1"/>
    <property type="molecule type" value="Genomic_DNA"/>
</dbReference>
<evidence type="ECO:0000256" key="4">
    <source>
        <dbReference type="ARBA" id="ARBA00023157"/>
    </source>
</evidence>
<feature type="transmembrane region" description="Helical" evidence="6">
    <location>
        <begin position="12"/>
        <end position="30"/>
    </location>
</feature>
<feature type="domain" description="Sushi" evidence="7">
    <location>
        <begin position="213"/>
        <end position="272"/>
    </location>
</feature>
<evidence type="ECO:0000313" key="8">
    <source>
        <dbReference type="EMBL" id="KAK1150858.1"/>
    </source>
</evidence>
<reference evidence="8" key="1">
    <citation type="submission" date="2022-02" db="EMBL/GenBank/DDBJ databases">
        <title>Atlantic sturgeon de novo genome assembly.</title>
        <authorList>
            <person name="Stock M."/>
            <person name="Klopp C."/>
            <person name="Guiguen Y."/>
            <person name="Cabau C."/>
            <person name="Parinello H."/>
            <person name="Santidrian Yebra-Pimentel E."/>
            <person name="Kuhl H."/>
            <person name="Dirks R.P."/>
            <person name="Guessner J."/>
            <person name="Wuertz S."/>
            <person name="Du K."/>
            <person name="Schartl M."/>
        </authorList>
    </citation>
    <scope>NUCLEOTIDE SEQUENCE</scope>
    <source>
        <strain evidence="8">STURGEONOMICS-FGT-2020</strain>
        <tissue evidence="8">Whole blood</tissue>
    </source>
</reference>
<dbReference type="InterPro" id="IPR051277">
    <property type="entry name" value="SEZ6_CSMD_C4BPB_Regulators"/>
</dbReference>
<organism evidence="8 9">
    <name type="scientific">Acipenser oxyrinchus oxyrinchus</name>
    <dbReference type="NCBI Taxonomy" id="40147"/>
    <lineage>
        <taxon>Eukaryota</taxon>
        <taxon>Metazoa</taxon>
        <taxon>Chordata</taxon>
        <taxon>Craniata</taxon>
        <taxon>Vertebrata</taxon>
        <taxon>Euteleostomi</taxon>
        <taxon>Actinopterygii</taxon>
        <taxon>Chondrostei</taxon>
        <taxon>Acipenseriformes</taxon>
        <taxon>Acipenseridae</taxon>
        <taxon>Acipenser</taxon>
    </lineage>
</organism>
<dbReference type="FunFam" id="2.10.70.10:FF:000014">
    <property type="entry name" value="Membrane cofactor protein"/>
    <property type="match status" value="1"/>
</dbReference>
<dbReference type="Proteomes" id="UP001230051">
    <property type="component" value="Unassembled WGS sequence"/>
</dbReference>
<evidence type="ECO:0000259" key="7">
    <source>
        <dbReference type="PROSITE" id="PS50923"/>
    </source>
</evidence>
<feature type="domain" description="Sushi" evidence="7">
    <location>
        <begin position="151"/>
        <end position="211"/>
    </location>
</feature>
<gene>
    <name evidence="8" type="primary">CD46</name>
    <name evidence="8" type="ORF">AOXY_G33252</name>
</gene>
<keyword evidence="9" id="KW-1185">Reference proteome</keyword>
<feature type="domain" description="Sushi" evidence="7">
    <location>
        <begin position="92"/>
        <end position="150"/>
    </location>
</feature>
<dbReference type="SMART" id="SM00032">
    <property type="entry name" value="CCP"/>
    <property type="match status" value="4"/>
</dbReference>
<dbReference type="Gene3D" id="2.10.70.10">
    <property type="entry name" value="Complement Module, domain 1"/>
    <property type="match status" value="4"/>
</dbReference>
<dbReference type="CDD" id="cd00033">
    <property type="entry name" value="CCP"/>
    <property type="match status" value="4"/>
</dbReference>
<dbReference type="PROSITE" id="PS50923">
    <property type="entry name" value="SUSHI"/>
    <property type="match status" value="4"/>
</dbReference>
<evidence type="ECO:0000313" key="9">
    <source>
        <dbReference type="Proteomes" id="UP001230051"/>
    </source>
</evidence>
<dbReference type="PROSITE" id="PS51257">
    <property type="entry name" value="PROKAR_LIPOPROTEIN"/>
    <property type="match status" value="1"/>
</dbReference>
<keyword evidence="4 5" id="KW-1015">Disulfide bond</keyword>
<evidence type="ECO:0000256" key="2">
    <source>
        <dbReference type="ARBA" id="ARBA00022729"/>
    </source>
</evidence>
<sequence length="307" mass="32678">MSGSRNSTSKAVFIMPLCLGLACLVVMVWGQCGPPPQRPNTVLTGEGRPDYVEGAVVRYSCQVGFTKTKAGAASITCKNKAWSESTLVCVPKSCGSPGEILNGQYVYTGEGVTFGQKVTAVCDKGYQLSGSGVRNCRDNGWDGSIPQCEPVKCPDPPEIQNGHIKYLPGRTVTYSTVITYECSAGYYLEGDRDSVCIEDGTFNSDPPRCKEVKDCQNPLVKNGRKVAGFGHSYKHNQDVSFACDQGHRLDGSSSVTCQGNGTWLPPVPKCLPIDSKSELNPGGRADSLGTASVLLGLVTSVTLMLLS</sequence>
<keyword evidence="6" id="KW-0812">Transmembrane</keyword>
<keyword evidence="2" id="KW-0732">Signal</keyword>
<dbReference type="InterPro" id="IPR035976">
    <property type="entry name" value="Sushi/SCR/CCP_sf"/>
</dbReference>
<proteinExistence type="predicted"/>
<dbReference type="PANTHER" id="PTHR45656:SF4">
    <property type="entry name" value="PROTEIN CBR-CLEC-78"/>
    <property type="match status" value="1"/>
</dbReference>
<feature type="disulfide bond" evidence="5">
    <location>
        <begin position="182"/>
        <end position="209"/>
    </location>
</feature>
<dbReference type="AlphaFoldDB" id="A0AAD8FPR9"/>
<evidence type="ECO:0000256" key="1">
    <source>
        <dbReference type="ARBA" id="ARBA00022659"/>
    </source>
</evidence>
<keyword evidence="1 5" id="KW-0768">Sushi</keyword>
<protein>
    <submittedName>
        <fullName evidence="8">Membrane cofactor protein-like</fullName>
    </submittedName>
</protein>
<dbReference type="Pfam" id="PF00084">
    <property type="entry name" value="Sushi"/>
    <property type="match status" value="4"/>
</dbReference>
<keyword evidence="3" id="KW-0677">Repeat</keyword>
<dbReference type="PANTHER" id="PTHR45656">
    <property type="entry name" value="PROTEIN CBR-CLEC-78"/>
    <property type="match status" value="1"/>
</dbReference>
<accession>A0AAD8FPR9</accession>
<feature type="disulfide bond" evidence="5">
    <location>
        <begin position="153"/>
        <end position="196"/>
    </location>
</feature>
<dbReference type="InterPro" id="IPR000436">
    <property type="entry name" value="Sushi_SCR_CCP_dom"/>
</dbReference>
<evidence type="ECO:0000256" key="5">
    <source>
        <dbReference type="PROSITE-ProRule" id="PRU00302"/>
    </source>
</evidence>
<evidence type="ECO:0000256" key="6">
    <source>
        <dbReference type="SAM" id="Phobius"/>
    </source>
</evidence>
<dbReference type="SUPFAM" id="SSF57535">
    <property type="entry name" value="Complement control module/SCR domain"/>
    <property type="match status" value="4"/>
</dbReference>
<name>A0AAD8FPR9_ACIOX</name>
<feature type="domain" description="Sushi" evidence="7">
    <location>
        <begin position="30"/>
        <end position="91"/>
    </location>
</feature>
<keyword evidence="6" id="KW-0472">Membrane</keyword>
<evidence type="ECO:0000256" key="3">
    <source>
        <dbReference type="ARBA" id="ARBA00022737"/>
    </source>
</evidence>
<keyword evidence="6" id="KW-1133">Transmembrane helix</keyword>